<reference evidence="1 2" key="1">
    <citation type="journal article" date="2021" name="Plant Biotechnol. J.">
        <title>Multi-omics assisted identification of the key and species-specific regulatory components of drought-tolerant mechanisms in Gossypium stocksii.</title>
        <authorList>
            <person name="Yu D."/>
            <person name="Ke L."/>
            <person name="Zhang D."/>
            <person name="Wu Y."/>
            <person name="Sun Y."/>
            <person name="Mei J."/>
            <person name="Sun J."/>
            <person name="Sun Y."/>
        </authorList>
    </citation>
    <scope>NUCLEOTIDE SEQUENCE [LARGE SCALE GENOMIC DNA]</scope>
    <source>
        <strain evidence="2">cv. E1</strain>
        <tissue evidence="1">Leaf</tissue>
    </source>
</reference>
<dbReference type="EMBL" id="JAIQCV010000008">
    <property type="protein sequence ID" value="KAH1072765.1"/>
    <property type="molecule type" value="Genomic_DNA"/>
</dbReference>
<evidence type="ECO:0000313" key="1">
    <source>
        <dbReference type="EMBL" id="KAH1072765.1"/>
    </source>
</evidence>
<gene>
    <name evidence="1" type="ORF">J1N35_025093</name>
</gene>
<comment type="caution">
    <text evidence="1">The sequence shown here is derived from an EMBL/GenBank/DDBJ whole genome shotgun (WGS) entry which is preliminary data.</text>
</comment>
<keyword evidence="2" id="KW-1185">Reference proteome</keyword>
<name>A0A9D3ZVV9_9ROSI</name>
<dbReference type="Proteomes" id="UP000828251">
    <property type="component" value="Unassembled WGS sequence"/>
</dbReference>
<evidence type="ECO:0000313" key="2">
    <source>
        <dbReference type="Proteomes" id="UP000828251"/>
    </source>
</evidence>
<proteinExistence type="predicted"/>
<sequence>MDGSAIMGSVVVGSWSDICEQLLVLDKFFGSRIEMKWLEDNFSYSDNTSNAFEREQHARAFILRSTQLEVNRVGHVVPRDVPGDTTIKIKISGCILLLQSWAWYQLLFLCPQVDAPYTLPLVQEMYEFDRVIQQFGFRKTISPSPQDIEAQCKVNSQGRIDED</sequence>
<protein>
    <submittedName>
        <fullName evidence="1">Uncharacterized protein</fullName>
    </submittedName>
</protein>
<dbReference type="AlphaFoldDB" id="A0A9D3ZVV9"/>
<accession>A0A9D3ZVV9</accession>
<organism evidence="1 2">
    <name type="scientific">Gossypium stocksii</name>
    <dbReference type="NCBI Taxonomy" id="47602"/>
    <lineage>
        <taxon>Eukaryota</taxon>
        <taxon>Viridiplantae</taxon>
        <taxon>Streptophyta</taxon>
        <taxon>Embryophyta</taxon>
        <taxon>Tracheophyta</taxon>
        <taxon>Spermatophyta</taxon>
        <taxon>Magnoliopsida</taxon>
        <taxon>eudicotyledons</taxon>
        <taxon>Gunneridae</taxon>
        <taxon>Pentapetalae</taxon>
        <taxon>rosids</taxon>
        <taxon>malvids</taxon>
        <taxon>Malvales</taxon>
        <taxon>Malvaceae</taxon>
        <taxon>Malvoideae</taxon>
        <taxon>Gossypium</taxon>
    </lineage>
</organism>
<dbReference type="OrthoDB" id="990873at2759"/>